<evidence type="ECO:0000313" key="5">
    <source>
        <dbReference type="Proteomes" id="UP000006727"/>
    </source>
</evidence>
<dbReference type="Gramene" id="Pp3c20_20910V3.1">
    <property type="protein sequence ID" value="Pp3c20_20910V3.1"/>
    <property type="gene ID" value="Pp3c20_20910"/>
</dbReference>
<sequence length="448" mass="48490">MNLEKDQQQSEIISLRTQLNELQTSQRQLLEEVAKLKKNVTSQEEEMRLQDMSKLKQKMEAQKKMFELTINVYLKEKTQCINELTKDELKIQKKLHKLISQKTKGQKCNSSSGTGIEDRNNPITADVVKAFLNRAESRRDHADTTKSNQQQPPSSSSSSSSATAGVVIVVPPPQSTATTWDCPSIERIAASDAGAGAAVLMNGDNAAAVLKEDPDPETASTPRRSPPKLQNQVFFCRSCSPPHDRTQLPACLQSASNSTSSKPAPASTLSEASGSGLADNEEESLRRPPSSTPSTPRLRCFQTPRSQLGLGCATGGGGPRPRPSTSDCFIRLDSSPMRTRVPSFAKRDDGSCAQSGPVTPPDSRLADSARDCFSRALEPGASKKSHAVITASQPSRHRSSSKQRLNSCLSVNPSSSLLYSLCFTSEEFKFKLSNAGAPISSSAHQNIE</sequence>
<reference evidence="3 5" key="1">
    <citation type="journal article" date="2008" name="Science">
        <title>The Physcomitrella genome reveals evolutionary insights into the conquest of land by plants.</title>
        <authorList>
            <person name="Rensing S."/>
            <person name="Lang D."/>
            <person name="Zimmer A."/>
            <person name="Terry A."/>
            <person name="Salamov A."/>
            <person name="Shapiro H."/>
            <person name="Nishiyama T."/>
            <person name="Perroud P.-F."/>
            <person name="Lindquist E."/>
            <person name="Kamisugi Y."/>
            <person name="Tanahashi T."/>
            <person name="Sakakibara K."/>
            <person name="Fujita T."/>
            <person name="Oishi K."/>
            <person name="Shin-I T."/>
            <person name="Kuroki Y."/>
            <person name="Toyoda A."/>
            <person name="Suzuki Y."/>
            <person name="Hashimoto A."/>
            <person name="Yamaguchi K."/>
            <person name="Sugano A."/>
            <person name="Kohara Y."/>
            <person name="Fujiyama A."/>
            <person name="Anterola A."/>
            <person name="Aoki S."/>
            <person name="Ashton N."/>
            <person name="Barbazuk W.B."/>
            <person name="Barker E."/>
            <person name="Bennetzen J."/>
            <person name="Bezanilla M."/>
            <person name="Blankenship R."/>
            <person name="Cho S.H."/>
            <person name="Dutcher S."/>
            <person name="Estelle M."/>
            <person name="Fawcett J.A."/>
            <person name="Gundlach H."/>
            <person name="Hanada K."/>
            <person name="Heyl A."/>
            <person name="Hicks K.A."/>
            <person name="Hugh J."/>
            <person name="Lohr M."/>
            <person name="Mayer K."/>
            <person name="Melkozernov A."/>
            <person name="Murata T."/>
            <person name="Nelson D."/>
            <person name="Pils B."/>
            <person name="Prigge M."/>
            <person name="Reiss B."/>
            <person name="Renner T."/>
            <person name="Rombauts S."/>
            <person name="Rushton P."/>
            <person name="Sanderfoot A."/>
            <person name="Schween G."/>
            <person name="Shiu S.-H."/>
            <person name="Stueber K."/>
            <person name="Theodoulou F.L."/>
            <person name="Tu H."/>
            <person name="Van de Peer Y."/>
            <person name="Verrier P.J."/>
            <person name="Waters E."/>
            <person name="Wood A."/>
            <person name="Yang L."/>
            <person name="Cove D."/>
            <person name="Cuming A."/>
            <person name="Hasebe M."/>
            <person name="Lucas S."/>
            <person name="Mishler D.B."/>
            <person name="Reski R."/>
            <person name="Grigoriev I."/>
            <person name="Quatrano R.S."/>
            <person name="Boore J.L."/>
        </authorList>
    </citation>
    <scope>NUCLEOTIDE SEQUENCE [LARGE SCALE GENOMIC DNA]</scope>
    <source>
        <strain evidence="4 5">cv. Gransden 2004</strain>
    </source>
</reference>
<proteinExistence type="predicted"/>
<gene>
    <name evidence="3" type="ORF">PHYPA_025391</name>
</gene>
<feature type="coiled-coil region" evidence="1">
    <location>
        <begin position="5"/>
        <end position="62"/>
    </location>
</feature>
<dbReference type="PaxDb" id="3218-PP1S40_149V6.1"/>
<reference evidence="4" key="3">
    <citation type="submission" date="2020-12" db="UniProtKB">
        <authorList>
            <consortium name="EnsemblPlants"/>
        </authorList>
    </citation>
    <scope>IDENTIFICATION</scope>
</reference>
<organism evidence="3">
    <name type="scientific">Physcomitrium patens</name>
    <name type="common">Spreading-leaved earth moss</name>
    <name type="synonym">Physcomitrella patens</name>
    <dbReference type="NCBI Taxonomy" id="3218"/>
    <lineage>
        <taxon>Eukaryota</taxon>
        <taxon>Viridiplantae</taxon>
        <taxon>Streptophyta</taxon>
        <taxon>Embryophyta</taxon>
        <taxon>Bryophyta</taxon>
        <taxon>Bryophytina</taxon>
        <taxon>Bryopsida</taxon>
        <taxon>Funariidae</taxon>
        <taxon>Funariales</taxon>
        <taxon>Funariaceae</taxon>
        <taxon>Physcomitrium</taxon>
    </lineage>
</organism>
<feature type="region of interest" description="Disordered" evidence="2">
    <location>
        <begin position="342"/>
        <end position="366"/>
    </location>
</feature>
<dbReference type="EMBL" id="ABEU02000020">
    <property type="protein sequence ID" value="PNR33447.1"/>
    <property type="molecule type" value="Genomic_DNA"/>
</dbReference>
<name>A0A2K1IVZ4_PHYPA</name>
<evidence type="ECO:0000256" key="2">
    <source>
        <dbReference type="SAM" id="MobiDB-lite"/>
    </source>
</evidence>
<reference evidence="3 5" key="2">
    <citation type="journal article" date="2018" name="Plant J.">
        <title>The Physcomitrella patens chromosome-scale assembly reveals moss genome structure and evolution.</title>
        <authorList>
            <person name="Lang D."/>
            <person name="Ullrich K.K."/>
            <person name="Murat F."/>
            <person name="Fuchs J."/>
            <person name="Jenkins J."/>
            <person name="Haas F.B."/>
            <person name="Piednoel M."/>
            <person name="Gundlach H."/>
            <person name="Van Bel M."/>
            <person name="Meyberg R."/>
            <person name="Vives C."/>
            <person name="Morata J."/>
            <person name="Symeonidi A."/>
            <person name="Hiss M."/>
            <person name="Muchero W."/>
            <person name="Kamisugi Y."/>
            <person name="Saleh O."/>
            <person name="Blanc G."/>
            <person name="Decker E.L."/>
            <person name="van Gessel N."/>
            <person name="Grimwood J."/>
            <person name="Hayes R.D."/>
            <person name="Graham S.W."/>
            <person name="Gunter L.E."/>
            <person name="McDaniel S.F."/>
            <person name="Hoernstein S.N.W."/>
            <person name="Larsson A."/>
            <person name="Li F.W."/>
            <person name="Perroud P.F."/>
            <person name="Phillips J."/>
            <person name="Ranjan P."/>
            <person name="Rokshar D.S."/>
            <person name="Rothfels C.J."/>
            <person name="Schneider L."/>
            <person name="Shu S."/>
            <person name="Stevenson D.W."/>
            <person name="Thummler F."/>
            <person name="Tillich M."/>
            <person name="Villarreal Aguilar J.C."/>
            <person name="Widiez T."/>
            <person name="Wong G.K."/>
            <person name="Wymore A."/>
            <person name="Zhang Y."/>
            <person name="Zimmer A.D."/>
            <person name="Quatrano R.S."/>
            <person name="Mayer K.F.X."/>
            <person name="Goodstein D."/>
            <person name="Casacuberta J.M."/>
            <person name="Vandepoele K."/>
            <person name="Reski R."/>
            <person name="Cuming A.C."/>
            <person name="Tuskan G.A."/>
            <person name="Maumus F."/>
            <person name="Salse J."/>
            <person name="Schmutz J."/>
            <person name="Rensing S.A."/>
        </authorList>
    </citation>
    <scope>NUCLEOTIDE SEQUENCE [LARGE SCALE GENOMIC DNA]</scope>
    <source>
        <strain evidence="4 5">cv. Gransden 2004</strain>
    </source>
</reference>
<feature type="region of interest" description="Disordered" evidence="2">
    <location>
        <begin position="252"/>
        <end position="300"/>
    </location>
</feature>
<keyword evidence="1" id="KW-0175">Coiled coil</keyword>
<feature type="region of interest" description="Disordered" evidence="2">
    <location>
        <begin position="136"/>
        <end position="163"/>
    </location>
</feature>
<dbReference type="Proteomes" id="UP000006727">
    <property type="component" value="Chromosome 20"/>
</dbReference>
<feature type="region of interest" description="Disordered" evidence="2">
    <location>
        <begin position="383"/>
        <end position="404"/>
    </location>
</feature>
<accession>A0A2K1IVZ4</accession>
<feature type="region of interest" description="Disordered" evidence="2">
    <location>
        <begin position="102"/>
        <end position="121"/>
    </location>
</feature>
<evidence type="ECO:0000313" key="4">
    <source>
        <dbReference type="EnsemblPlants" id="Pp3c20_20910V3.1"/>
    </source>
</evidence>
<keyword evidence="5" id="KW-1185">Reference proteome</keyword>
<dbReference type="AlphaFoldDB" id="A0A2K1IVZ4"/>
<evidence type="ECO:0000313" key="3">
    <source>
        <dbReference type="EMBL" id="PNR33447.1"/>
    </source>
</evidence>
<dbReference type="EnsemblPlants" id="Pp3c20_20910V3.1">
    <property type="protein sequence ID" value="Pp3c20_20910V3.1"/>
    <property type="gene ID" value="Pp3c20_20910"/>
</dbReference>
<evidence type="ECO:0000256" key="1">
    <source>
        <dbReference type="SAM" id="Coils"/>
    </source>
</evidence>
<dbReference type="InParanoid" id="A0A2K1IVZ4"/>
<feature type="compositionally biased region" description="Low complexity" evidence="2">
    <location>
        <begin position="287"/>
        <end position="299"/>
    </location>
</feature>
<feature type="compositionally biased region" description="Polar residues" evidence="2">
    <location>
        <begin position="102"/>
        <end position="114"/>
    </location>
</feature>
<protein>
    <submittedName>
        <fullName evidence="3 4">Uncharacterized protein</fullName>
    </submittedName>
</protein>
<feature type="compositionally biased region" description="Polar residues" evidence="2">
    <location>
        <begin position="253"/>
        <end position="273"/>
    </location>
</feature>